<evidence type="ECO:0000256" key="1">
    <source>
        <dbReference type="ARBA" id="ARBA00004141"/>
    </source>
</evidence>
<dbReference type="GO" id="GO:0016020">
    <property type="term" value="C:membrane"/>
    <property type="evidence" value="ECO:0007669"/>
    <property type="project" value="UniProtKB-SubCell"/>
</dbReference>
<evidence type="ECO:0000256" key="2">
    <source>
        <dbReference type="ARBA" id="ARBA00022670"/>
    </source>
</evidence>
<evidence type="ECO:0000256" key="8">
    <source>
        <dbReference type="ARBA" id="ARBA00022989"/>
    </source>
</evidence>
<dbReference type="PRINTS" id="PR00913">
    <property type="entry name" value="LVIRUSORF2"/>
</dbReference>
<dbReference type="GO" id="GO:0004252">
    <property type="term" value="F:serine-type endopeptidase activity"/>
    <property type="evidence" value="ECO:0007669"/>
    <property type="project" value="InterPro"/>
</dbReference>
<dbReference type="Proteomes" id="UP000201550">
    <property type="component" value="Segment"/>
</dbReference>
<keyword evidence="4" id="KW-0732">Signal</keyword>
<evidence type="ECO:0000256" key="10">
    <source>
        <dbReference type="SAM" id="MobiDB-lite"/>
    </source>
</evidence>
<evidence type="ECO:0000256" key="11">
    <source>
        <dbReference type="SAM" id="Phobius"/>
    </source>
</evidence>
<keyword evidence="2" id="KW-0645">Protease</keyword>
<dbReference type="InterPro" id="IPR018019">
    <property type="entry name" value="Luteovirus_Orf2"/>
</dbReference>
<feature type="compositionally biased region" description="Polar residues" evidence="10">
    <location>
        <begin position="486"/>
        <end position="500"/>
    </location>
</feature>
<evidence type="ECO:0000259" key="12">
    <source>
        <dbReference type="PROSITE" id="PS51868"/>
    </source>
</evidence>
<sequence>MLKLWCALLLLFCLSCSVNSHSLGSSLVRYTPPLRSMRYVPPAEYLLPWNSSSMVTRQNTCIEISYTALSREILQLAYRDLTRISSVAINASNSGWKVFAEELSSLVTHLHQNISRSFHGLRGLAVDGVQALAGGFLLAVIYTWSYLISLLFWVVTTLVCRYTFQMSSIACLYVCTMLLVRLASKIFGGWPVMIISLIGTLTSKLFRALSFKKSSISFEIPTPGYKTVEIPQKPPKDCVLLVQHNDALNSPGGYASCVRLLNGSNALLTAKHVSTQEGDLLIASSRTGNRIKLSLFNTILTTKNSDVGLYQGPPGWESILGCKAADIVPVDGLSCCEASIYRHDGNWMRSNASLVGTEGTFVSVLSNTIEGFSGTPYFNGKSILGVHVGGNETRTNNLMAPIPSIPGLTKHKYVFESPQLRGRLFTDEEVEKLEFEIDEAFQKAHNLIHFKSKTGRNWADDEDDIHFEAPKFQGNDARGPVRENKTVSPTPTHSPVVTSGNDTLNKVVEALVSKIDVSVIERMVVQKISESALKRPTNNNRKHRRKPKTSQPTLPPSTDGRYVAPARRSPASKPADPSPNTTSQNKKKNQSGGGYLQRETRRWQVKSAASGGPNSDPRPN</sequence>
<evidence type="ECO:0000256" key="6">
    <source>
        <dbReference type="ARBA" id="ARBA00022801"/>
    </source>
</evidence>
<keyword evidence="8 11" id="KW-1133">Transmembrane helix</keyword>
<name>R9U353_9VIRU</name>
<keyword evidence="9 11" id="KW-0472">Membrane</keyword>
<evidence type="ECO:0000256" key="4">
    <source>
        <dbReference type="ARBA" id="ARBA00022729"/>
    </source>
</evidence>
<accession>R9U353</accession>
<keyword evidence="14" id="KW-1185">Reference proteome</keyword>
<comment type="subcellular location">
    <subcellularLocation>
        <location evidence="1">Membrane</location>
        <topology evidence="1">Multi-pass membrane protein</topology>
    </subcellularLocation>
</comment>
<dbReference type="GeneID" id="16215721"/>
<dbReference type="GO" id="GO:0075523">
    <property type="term" value="P:viral translational frameshifting"/>
    <property type="evidence" value="ECO:0007669"/>
    <property type="project" value="UniProtKB-KW"/>
</dbReference>
<keyword evidence="3 11" id="KW-0812">Transmembrane</keyword>
<proteinExistence type="predicted"/>
<reference evidence="13 14" key="1">
    <citation type="journal article" date="2013" name="Front. Microbiol.">
        <title>The complete nucleotide sequence of the genome of Barley yellow dwarf virus-RMV reveals it to be a new Polerovirus distantly related to other yellow dwarf viruses.</title>
        <authorList>
            <person name="Krueger E.N."/>
            <person name="Beckett R.J."/>
            <person name="Gray S.M."/>
            <person name="Miller W.A."/>
        </authorList>
    </citation>
    <scope>NUCLEOTIDE SEQUENCE [LARGE SCALE GENOMIC DNA]</scope>
    <source>
        <strain evidence="13 14">RMV MTFE87</strain>
    </source>
</reference>
<evidence type="ECO:0000256" key="9">
    <source>
        <dbReference type="ARBA" id="ARBA00023136"/>
    </source>
</evidence>
<dbReference type="InterPro" id="IPR009003">
    <property type="entry name" value="Peptidase_S1_PA"/>
</dbReference>
<feature type="region of interest" description="Disordered" evidence="10">
    <location>
        <begin position="470"/>
        <end position="500"/>
    </location>
</feature>
<dbReference type="InterPro" id="IPR000382">
    <property type="entry name" value="Peptidase_S39B_luteovirus"/>
</dbReference>
<dbReference type="Pfam" id="PF02122">
    <property type="entry name" value="Peptidase_S39"/>
    <property type="match status" value="1"/>
</dbReference>
<keyword evidence="7" id="KW-0720">Serine protease</keyword>
<dbReference type="GO" id="GO:0006508">
    <property type="term" value="P:proteolysis"/>
    <property type="evidence" value="ECO:0007669"/>
    <property type="project" value="UniProtKB-KW"/>
</dbReference>
<evidence type="ECO:0000256" key="7">
    <source>
        <dbReference type="ARBA" id="ARBA00022825"/>
    </source>
</evidence>
<keyword evidence="6" id="KW-0378">Hydrolase</keyword>
<dbReference type="GO" id="GO:0070008">
    <property type="term" value="F:serine-type exopeptidase activity"/>
    <property type="evidence" value="ECO:0007669"/>
    <property type="project" value="InterPro"/>
</dbReference>
<dbReference type="RefSeq" id="YP_008083740.1">
    <property type="nucleotide sequence ID" value="NC_021484.1"/>
</dbReference>
<evidence type="ECO:0000256" key="3">
    <source>
        <dbReference type="ARBA" id="ARBA00022692"/>
    </source>
</evidence>
<feature type="domain" description="Peptidase S39" evidence="12">
    <location>
        <begin position="222"/>
        <end position="416"/>
    </location>
</feature>
<protein>
    <submittedName>
        <fullName evidence="13">p1</fullName>
    </submittedName>
</protein>
<evidence type="ECO:0000313" key="14">
    <source>
        <dbReference type="Proteomes" id="UP000201550"/>
    </source>
</evidence>
<feature type="compositionally biased region" description="Low complexity" evidence="10">
    <location>
        <begin position="564"/>
        <end position="579"/>
    </location>
</feature>
<dbReference type="EMBL" id="KC921392">
    <property type="protein sequence ID" value="AGN49060.1"/>
    <property type="molecule type" value="Genomic_RNA"/>
</dbReference>
<evidence type="ECO:0000313" key="13">
    <source>
        <dbReference type="EMBL" id="AGN49060.1"/>
    </source>
</evidence>
<dbReference type="PROSITE" id="PS51868">
    <property type="entry name" value="PEPTIDASE_S39"/>
    <property type="match status" value="1"/>
</dbReference>
<dbReference type="Gene3D" id="2.40.10.10">
    <property type="entry name" value="Trypsin-like serine proteases"/>
    <property type="match status" value="2"/>
</dbReference>
<evidence type="ECO:0000256" key="5">
    <source>
        <dbReference type="ARBA" id="ARBA00022758"/>
    </source>
</evidence>
<keyword evidence="5" id="KW-0688">Ribosomal frameshifting</keyword>
<feature type="region of interest" description="Disordered" evidence="10">
    <location>
        <begin position="531"/>
        <end position="620"/>
    </location>
</feature>
<feature type="transmembrane region" description="Helical" evidence="11">
    <location>
        <begin position="186"/>
        <end position="206"/>
    </location>
</feature>
<dbReference type="SUPFAM" id="SSF50494">
    <property type="entry name" value="Trypsin-like serine proteases"/>
    <property type="match status" value="1"/>
</dbReference>
<dbReference type="InterPro" id="IPR043504">
    <property type="entry name" value="Peptidase_S1_PA_chymotrypsin"/>
</dbReference>
<dbReference type="KEGG" id="vg:16215721"/>
<feature type="transmembrane region" description="Helical" evidence="11">
    <location>
        <begin position="131"/>
        <end position="155"/>
    </location>
</feature>
<organism evidence="13 14">
    <name type="scientific">Maize yellow dwarf virus RMV</name>
    <dbReference type="NCBI Taxonomy" id="2170101"/>
    <lineage>
        <taxon>Viruses</taxon>
        <taxon>Riboviria</taxon>
        <taxon>Orthornavirae</taxon>
        <taxon>Pisuviricota</taxon>
        <taxon>Pisoniviricetes</taxon>
        <taxon>Sobelivirales</taxon>
        <taxon>Solemoviridae</taxon>
        <taxon>Polerovirus</taxon>
        <taxon>Polerovirus MYDVRMV</taxon>
    </lineage>
</organism>